<evidence type="ECO:0000256" key="3">
    <source>
        <dbReference type="PROSITE-ProRule" id="PRU00284"/>
    </source>
</evidence>
<dbReference type="PROSITE" id="PS50111">
    <property type="entry name" value="CHEMOTAXIS_TRANSDUC_2"/>
    <property type="match status" value="1"/>
</dbReference>
<feature type="domain" description="Methyl-accepting transducer" evidence="6">
    <location>
        <begin position="310"/>
        <end position="539"/>
    </location>
</feature>
<dbReference type="SMART" id="SM00283">
    <property type="entry name" value="MA"/>
    <property type="match status" value="1"/>
</dbReference>
<feature type="transmembrane region" description="Helical" evidence="5">
    <location>
        <begin position="7"/>
        <end position="29"/>
    </location>
</feature>
<dbReference type="Proteomes" id="UP001524502">
    <property type="component" value="Unassembled WGS sequence"/>
</dbReference>
<protein>
    <submittedName>
        <fullName evidence="8">Methyl-accepting chemotaxis protein</fullName>
    </submittedName>
</protein>
<dbReference type="SUPFAM" id="SSF58104">
    <property type="entry name" value="Methyl-accepting chemotaxis protein (MCP) signaling domain"/>
    <property type="match status" value="1"/>
</dbReference>
<dbReference type="Pfam" id="PF12729">
    <property type="entry name" value="4HB_MCP_1"/>
    <property type="match status" value="1"/>
</dbReference>
<feature type="coiled-coil region" evidence="4">
    <location>
        <begin position="339"/>
        <end position="366"/>
    </location>
</feature>
<evidence type="ECO:0000313" key="9">
    <source>
        <dbReference type="Proteomes" id="UP001524502"/>
    </source>
</evidence>
<dbReference type="Gene3D" id="6.10.340.10">
    <property type="match status" value="1"/>
</dbReference>
<dbReference type="Pfam" id="PF00672">
    <property type="entry name" value="HAMP"/>
    <property type="match status" value="1"/>
</dbReference>
<dbReference type="Pfam" id="PF00015">
    <property type="entry name" value="MCPsignal"/>
    <property type="match status" value="1"/>
</dbReference>
<dbReference type="SMART" id="SM00304">
    <property type="entry name" value="HAMP"/>
    <property type="match status" value="2"/>
</dbReference>
<dbReference type="InterPro" id="IPR003660">
    <property type="entry name" value="HAMP_dom"/>
</dbReference>
<dbReference type="PANTHER" id="PTHR43531">
    <property type="entry name" value="PROTEIN ICFG"/>
    <property type="match status" value="1"/>
</dbReference>
<evidence type="ECO:0000313" key="8">
    <source>
        <dbReference type="EMBL" id="MCQ4638210.1"/>
    </source>
</evidence>
<evidence type="ECO:0000256" key="5">
    <source>
        <dbReference type="SAM" id="Phobius"/>
    </source>
</evidence>
<keyword evidence="3" id="KW-0807">Transducer</keyword>
<keyword evidence="5" id="KW-0812">Transmembrane</keyword>
<keyword evidence="1" id="KW-0145">Chemotaxis</keyword>
<keyword evidence="5" id="KW-1133">Transmembrane helix</keyword>
<proteinExistence type="inferred from homology"/>
<evidence type="ECO:0000256" key="1">
    <source>
        <dbReference type="ARBA" id="ARBA00022500"/>
    </source>
</evidence>
<dbReference type="PROSITE" id="PS50885">
    <property type="entry name" value="HAMP"/>
    <property type="match status" value="1"/>
</dbReference>
<keyword evidence="9" id="KW-1185">Reference proteome</keyword>
<gene>
    <name evidence="8" type="ORF">NE619_15855</name>
</gene>
<dbReference type="CDD" id="cd11386">
    <property type="entry name" value="MCP_signal"/>
    <property type="match status" value="1"/>
</dbReference>
<dbReference type="EMBL" id="JANFXK010000022">
    <property type="protein sequence ID" value="MCQ4638210.1"/>
    <property type="molecule type" value="Genomic_DNA"/>
</dbReference>
<keyword evidence="4" id="KW-0175">Coiled coil</keyword>
<comment type="caution">
    <text evidence="8">The sequence shown here is derived from an EMBL/GenBank/DDBJ whole genome shotgun (WGS) entry which is preliminary data.</text>
</comment>
<evidence type="ECO:0000259" key="7">
    <source>
        <dbReference type="PROSITE" id="PS50885"/>
    </source>
</evidence>
<dbReference type="InterPro" id="IPR004089">
    <property type="entry name" value="MCPsignal_dom"/>
</dbReference>
<dbReference type="PANTHER" id="PTHR43531:SF11">
    <property type="entry name" value="METHYL-ACCEPTING CHEMOTAXIS PROTEIN 3"/>
    <property type="match status" value="1"/>
</dbReference>
<sequence>MKLKSRMLLSYAVIVVICLTASITALFMLNKIGNNMASFYDNNYTVTVNVWLARKEMQAARADILSAIMAPDKNEAENSIKEASNSLGNMRKTFPVIRKSFKGDLAMVDQVDSLLQQAIVHRDQVFDLIEAGKREEAYQILESSYVPILDQMADTLKAIADVAGENALLMVKEGERAQTTVIIIVSVVLVLSIMLALLFGLYIIKSIRRPVKEIEDAAQKLAKGELDGALITYTSKDELGRLSNSIQDLINYQKTIIEDIDYMLGSMSEGDFRVKSKVKDYYRGQYDRILISMRGLCGSLSSILLQINQSAKQVADGSEQISSGAQALALGAAEQAGSVEELAAAVNNISQHVKETEENANDARVQTDQAGAQVATSNQQMQKMILAMKEISEKSNQIDKIIKTIEDIAFQTNILALNASVEAARVGEAGEGFAVVAKEIRNLADRISIASKNTTTLIKETVAAVDKGKTVAHTTAEALADVVESTKQVVRTVDMIASATQYQSESISHITDEVEQISNVVQNNSATSEELAAASEDLSSQAQVLEKLVSQFKI</sequence>
<dbReference type="Gene3D" id="1.10.287.950">
    <property type="entry name" value="Methyl-accepting chemotaxis protein"/>
    <property type="match status" value="1"/>
</dbReference>
<feature type="transmembrane region" description="Helical" evidence="5">
    <location>
        <begin position="181"/>
        <end position="204"/>
    </location>
</feature>
<organism evidence="8 9">
    <name type="scientific">Anaerovorax odorimutans</name>
    <dbReference type="NCBI Taxonomy" id="109327"/>
    <lineage>
        <taxon>Bacteria</taxon>
        <taxon>Bacillati</taxon>
        <taxon>Bacillota</taxon>
        <taxon>Clostridia</taxon>
        <taxon>Peptostreptococcales</taxon>
        <taxon>Anaerovoracaceae</taxon>
        <taxon>Anaerovorax</taxon>
    </lineage>
</organism>
<name>A0ABT1RSL6_9FIRM</name>
<comment type="similarity">
    <text evidence="2">Belongs to the methyl-accepting chemotaxis (MCP) protein family.</text>
</comment>
<feature type="domain" description="HAMP" evidence="7">
    <location>
        <begin position="205"/>
        <end position="258"/>
    </location>
</feature>
<evidence type="ECO:0000256" key="2">
    <source>
        <dbReference type="ARBA" id="ARBA00029447"/>
    </source>
</evidence>
<evidence type="ECO:0000256" key="4">
    <source>
        <dbReference type="SAM" id="Coils"/>
    </source>
</evidence>
<dbReference type="InterPro" id="IPR051310">
    <property type="entry name" value="MCP_chemotaxis"/>
</dbReference>
<keyword evidence="5" id="KW-0472">Membrane</keyword>
<evidence type="ECO:0000259" key="6">
    <source>
        <dbReference type="PROSITE" id="PS50111"/>
    </source>
</evidence>
<accession>A0ABT1RSL6</accession>
<dbReference type="CDD" id="cd06225">
    <property type="entry name" value="HAMP"/>
    <property type="match status" value="1"/>
</dbReference>
<dbReference type="InterPro" id="IPR024478">
    <property type="entry name" value="HlyB_4HB_MCP"/>
</dbReference>
<reference evidence="8 9" key="1">
    <citation type="submission" date="2022-06" db="EMBL/GenBank/DDBJ databases">
        <title>Isolation of gut microbiota from human fecal samples.</title>
        <authorList>
            <person name="Pamer E.G."/>
            <person name="Barat B."/>
            <person name="Waligurski E."/>
            <person name="Medina S."/>
            <person name="Paddock L."/>
            <person name="Mostad J."/>
        </authorList>
    </citation>
    <scope>NUCLEOTIDE SEQUENCE [LARGE SCALE GENOMIC DNA]</scope>
    <source>
        <strain evidence="8 9">SL.3.17</strain>
    </source>
</reference>